<name>A0A9J6BNB9_POLVA</name>
<sequence>MNFKENIIKIFLFFLLVISVDASHHRSHHRRSHERKYVYPCANRFYRYYLDDEPAEYGLSAGHYAPGKKAYVGVSAWRGTTLISGRLQFDPPGVMLAAMDLSSVFVNNTKQVWYLNKRSHHDYDWVVPQNGTIDPFAIDIGGASGLPTYIIRVKSNKTVSIGFFLKYTGVASFVDENNVMRMTMTGFEILTCKSSKNDTPIPPPKLTMPDGSTPPPNVDSPSGCINKWLPYNNDDAPAKNGIAAGEYDCGNTAYVGKGTPYTLVSSGRIQITPNSGFYIINARKELYMANGSYYLADNPNYTYRWESFDGTLPINTVYARNDFGNFAFPIPRIQVNGRMTIGRVLFPLANVPDADLGYDVTYSDYEFLVCDPWPKYQCSHQWKQLSANGSNPAVDGFLVNSVTFIGRTSCNDLNRCDYGIGQIQQGVSGLNYLDDLGNVIFDNSSNVEYLLKNSNNFYKWTPSKYGAKVANALKLQKGGNDPFYIGMTRMLGITVVGKVDPGEGLSFIDPFTNKLKKVSAYSVLTCTSSDISNGIYDESTDVNWSKNLKFE</sequence>
<feature type="compositionally biased region" description="Pro residues" evidence="1">
    <location>
        <begin position="200"/>
        <end position="218"/>
    </location>
</feature>
<feature type="signal peptide" evidence="2">
    <location>
        <begin position="1"/>
        <end position="22"/>
    </location>
</feature>
<feature type="region of interest" description="Disordered" evidence="1">
    <location>
        <begin position="196"/>
        <end position="219"/>
    </location>
</feature>
<keyword evidence="4" id="KW-1185">Reference proteome</keyword>
<keyword evidence="2" id="KW-0732">Signal</keyword>
<dbReference type="PANTHER" id="PTHR31649:SF1">
    <property type="entry name" value="FARNESOIC ACID O-METHYL TRANSFERASE DOMAIN-CONTAINING PROTEIN"/>
    <property type="match status" value="1"/>
</dbReference>
<dbReference type="AlphaFoldDB" id="A0A9J6BNB9"/>
<protein>
    <submittedName>
        <fullName evidence="3">Uncharacterized protein</fullName>
    </submittedName>
</protein>
<evidence type="ECO:0000313" key="3">
    <source>
        <dbReference type="EMBL" id="KAG5671369.1"/>
    </source>
</evidence>
<gene>
    <name evidence="3" type="ORF">PVAND_001570</name>
</gene>
<dbReference type="Proteomes" id="UP001107558">
    <property type="component" value="Chromosome 3"/>
</dbReference>
<evidence type="ECO:0000256" key="2">
    <source>
        <dbReference type="SAM" id="SignalP"/>
    </source>
</evidence>
<comment type="caution">
    <text evidence="3">The sequence shown here is derived from an EMBL/GenBank/DDBJ whole genome shotgun (WGS) entry which is preliminary data.</text>
</comment>
<proteinExistence type="predicted"/>
<accession>A0A9J6BNB9</accession>
<dbReference type="PANTHER" id="PTHR31649">
    <property type="entry name" value="AGAP009604-PA"/>
    <property type="match status" value="1"/>
</dbReference>
<dbReference type="EMBL" id="JADBJN010000003">
    <property type="protein sequence ID" value="KAG5671369.1"/>
    <property type="molecule type" value="Genomic_DNA"/>
</dbReference>
<evidence type="ECO:0000313" key="4">
    <source>
        <dbReference type="Proteomes" id="UP001107558"/>
    </source>
</evidence>
<evidence type="ECO:0000256" key="1">
    <source>
        <dbReference type="SAM" id="MobiDB-lite"/>
    </source>
</evidence>
<reference evidence="3" key="1">
    <citation type="submission" date="2021-03" db="EMBL/GenBank/DDBJ databases">
        <title>Chromosome level genome of the anhydrobiotic midge Polypedilum vanderplanki.</title>
        <authorList>
            <person name="Yoshida Y."/>
            <person name="Kikawada T."/>
            <person name="Gusev O."/>
        </authorList>
    </citation>
    <scope>NUCLEOTIDE SEQUENCE</scope>
    <source>
        <strain evidence="3">NIAS01</strain>
        <tissue evidence="3">Whole body or cell culture</tissue>
    </source>
</reference>
<feature type="chain" id="PRO_5039892627" evidence="2">
    <location>
        <begin position="23"/>
        <end position="551"/>
    </location>
</feature>
<organism evidence="3 4">
    <name type="scientific">Polypedilum vanderplanki</name>
    <name type="common">Sleeping chironomid midge</name>
    <dbReference type="NCBI Taxonomy" id="319348"/>
    <lineage>
        <taxon>Eukaryota</taxon>
        <taxon>Metazoa</taxon>
        <taxon>Ecdysozoa</taxon>
        <taxon>Arthropoda</taxon>
        <taxon>Hexapoda</taxon>
        <taxon>Insecta</taxon>
        <taxon>Pterygota</taxon>
        <taxon>Neoptera</taxon>
        <taxon>Endopterygota</taxon>
        <taxon>Diptera</taxon>
        <taxon>Nematocera</taxon>
        <taxon>Chironomoidea</taxon>
        <taxon>Chironomidae</taxon>
        <taxon>Chironominae</taxon>
        <taxon>Polypedilum</taxon>
        <taxon>Polypedilum</taxon>
    </lineage>
</organism>